<dbReference type="RefSeq" id="WP_182302062.1">
    <property type="nucleotide sequence ID" value="NZ_CP041969.1"/>
</dbReference>
<dbReference type="AlphaFoldDB" id="A0A7G5BUS1"/>
<dbReference type="Pfam" id="PF00107">
    <property type="entry name" value="ADH_zinc_N"/>
    <property type="match status" value="1"/>
</dbReference>
<dbReference type="EMBL" id="CP041969">
    <property type="protein sequence ID" value="QMV40705.1"/>
    <property type="molecule type" value="Genomic_DNA"/>
</dbReference>
<gene>
    <name evidence="2" type="ORF">FPL14_05410</name>
</gene>
<dbReference type="Gene3D" id="3.90.180.10">
    <property type="entry name" value="Medium-chain alcohol dehydrogenases, catalytic domain"/>
    <property type="match status" value="1"/>
</dbReference>
<dbReference type="PANTHER" id="PTHR11695">
    <property type="entry name" value="ALCOHOL DEHYDROGENASE RELATED"/>
    <property type="match status" value="1"/>
</dbReference>
<evidence type="ECO:0000259" key="1">
    <source>
        <dbReference type="SMART" id="SM00829"/>
    </source>
</evidence>
<name>A0A7G5BUS1_9BACL</name>
<dbReference type="SMART" id="SM00829">
    <property type="entry name" value="PKS_ER"/>
    <property type="match status" value="1"/>
</dbReference>
<dbReference type="InterPro" id="IPR050700">
    <property type="entry name" value="YIM1/Zinc_Alcohol_DH_Fams"/>
</dbReference>
<dbReference type="Gene3D" id="3.40.50.720">
    <property type="entry name" value="NAD(P)-binding Rossmann-like Domain"/>
    <property type="match status" value="1"/>
</dbReference>
<protein>
    <submittedName>
        <fullName evidence="2">NAD(P)-dependent alcohol dehydrogenase</fullName>
    </submittedName>
</protein>
<feature type="domain" description="Enoyl reductase (ER)" evidence="1">
    <location>
        <begin position="10"/>
        <end position="300"/>
    </location>
</feature>
<dbReference type="SUPFAM" id="SSF51735">
    <property type="entry name" value="NAD(P)-binding Rossmann-fold domains"/>
    <property type="match status" value="1"/>
</dbReference>
<organism evidence="2 3">
    <name type="scientific">Cohnella cholangitidis</name>
    <dbReference type="NCBI Taxonomy" id="2598458"/>
    <lineage>
        <taxon>Bacteria</taxon>
        <taxon>Bacillati</taxon>
        <taxon>Bacillota</taxon>
        <taxon>Bacilli</taxon>
        <taxon>Bacillales</taxon>
        <taxon>Paenibacillaceae</taxon>
        <taxon>Cohnella</taxon>
    </lineage>
</organism>
<accession>A0A7G5BUS1</accession>
<sequence>MKAVVCTKYGPPEVLQLKETEKPAPKENEICIKIFASSVTASDCIIRGFKVPMRFWLPMALAIGLKKPRKSILGMVFAGEVESVGANTQTFKKGDQVYGIDRFGFGSYAEYKCIREDGVLVKKSANAKYEEAAAIPFGGLLALHYLKKGNLQKGQKILVYGASGAVGTAAVQLARHLGAEVTGVCSTANLELVKSLGAHTVIDYTKEDFTEKGELYDLIFNAVGKAKATLQCKNVLVPNGKQITVDDGSPPLRSEDLIWLNGLMEQGRIKAVIDRHYPLEQIVDAHSYVDKGHKKGNVIITVEHSH</sequence>
<dbReference type="Pfam" id="PF08240">
    <property type="entry name" value="ADH_N"/>
    <property type="match status" value="1"/>
</dbReference>
<proteinExistence type="predicted"/>
<evidence type="ECO:0000313" key="3">
    <source>
        <dbReference type="Proteomes" id="UP000515679"/>
    </source>
</evidence>
<dbReference type="InterPro" id="IPR011032">
    <property type="entry name" value="GroES-like_sf"/>
</dbReference>
<dbReference type="InterPro" id="IPR013154">
    <property type="entry name" value="ADH-like_N"/>
</dbReference>
<dbReference type="Proteomes" id="UP000515679">
    <property type="component" value="Chromosome"/>
</dbReference>
<dbReference type="PANTHER" id="PTHR11695:SF648">
    <property type="entry name" value="ZINC-BINDING OXIDOREDUCTASE"/>
    <property type="match status" value="1"/>
</dbReference>
<dbReference type="KEGG" id="cchl:FPL14_05410"/>
<reference evidence="2 3" key="1">
    <citation type="submission" date="2019-07" db="EMBL/GenBank/DDBJ databases">
        <authorList>
            <person name="Kim J.K."/>
            <person name="Cheong H.-M."/>
            <person name="Choi Y."/>
            <person name="Hwang K.J."/>
            <person name="Lee S."/>
            <person name="Choi C."/>
        </authorList>
    </citation>
    <scope>NUCLEOTIDE SEQUENCE [LARGE SCALE GENOMIC DNA]</scope>
    <source>
        <strain evidence="2 3">KS 22</strain>
    </source>
</reference>
<keyword evidence="3" id="KW-1185">Reference proteome</keyword>
<dbReference type="Pfam" id="PF13602">
    <property type="entry name" value="ADH_zinc_N_2"/>
    <property type="match status" value="1"/>
</dbReference>
<dbReference type="InterPro" id="IPR036291">
    <property type="entry name" value="NAD(P)-bd_dom_sf"/>
</dbReference>
<dbReference type="InterPro" id="IPR013149">
    <property type="entry name" value="ADH-like_C"/>
</dbReference>
<dbReference type="SUPFAM" id="SSF50129">
    <property type="entry name" value="GroES-like"/>
    <property type="match status" value="1"/>
</dbReference>
<dbReference type="InterPro" id="IPR020843">
    <property type="entry name" value="ER"/>
</dbReference>
<dbReference type="CDD" id="cd08267">
    <property type="entry name" value="MDR1"/>
    <property type="match status" value="1"/>
</dbReference>
<evidence type="ECO:0000313" key="2">
    <source>
        <dbReference type="EMBL" id="QMV40705.1"/>
    </source>
</evidence>
<dbReference type="GO" id="GO:0016491">
    <property type="term" value="F:oxidoreductase activity"/>
    <property type="evidence" value="ECO:0007669"/>
    <property type="project" value="InterPro"/>
</dbReference>